<reference evidence="5" key="1">
    <citation type="submission" date="2009-12" db="EMBL/GenBank/DDBJ databases">
        <title>Complete sequence of Treponema primitia strain ZAS-2.</title>
        <authorList>
            <person name="Tetu S.G."/>
            <person name="Matson E."/>
            <person name="Ren Q."/>
            <person name="Seshadri R."/>
            <person name="Elbourne L."/>
            <person name="Hassan K.A."/>
            <person name="Durkin A."/>
            <person name="Radune D."/>
            <person name="Mohamoud Y."/>
            <person name="Shay R."/>
            <person name="Jin S."/>
            <person name="Zhang X."/>
            <person name="Lucey K."/>
            <person name="Ballor N.R."/>
            <person name="Ottesen E."/>
            <person name="Rosenthal R."/>
            <person name="Allen A."/>
            <person name="Leadbetter J.R."/>
            <person name="Paulsen I.T."/>
        </authorList>
    </citation>
    <scope>NUCLEOTIDE SEQUENCE [LARGE SCALE GENOMIC DNA]</scope>
    <source>
        <strain evidence="5">ATCC BAA-887 / DSM 12427 / ZAS-2</strain>
    </source>
</reference>
<evidence type="ECO:0000313" key="4">
    <source>
        <dbReference type="EMBL" id="AEF84930.1"/>
    </source>
</evidence>
<keyword evidence="4" id="KW-0378">Hydrolase</keyword>
<proteinExistence type="predicted"/>
<keyword evidence="2" id="KW-0732">Signal</keyword>
<dbReference type="PROSITE" id="PS51257">
    <property type="entry name" value="PROKAR_LIPOPROTEIN"/>
    <property type="match status" value="1"/>
</dbReference>
<organism evidence="4 5">
    <name type="scientific">Treponema primitia (strain ATCC BAA-887 / DSM 12427 / ZAS-2)</name>
    <dbReference type="NCBI Taxonomy" id="545694"/>
    <lineage>
        <taxon>Bacteria</taxon>
        <taxon>Pseudomonadati</taxon>
        <taxon>Spirochaetota</taxon>
        <taxon>Spirochaetia</taxon>
        <taxon>Spirochaetales</taxon>
        <taxon>Treponemataceae</taxon>
        <taxon>Treponema</taxon>
    </lineage>
</organism>
<dbReference type="GO" id="GO:0004040">
    <property type="term" value="F:amidase activity"/>
    <property type="evidence" value="ECO:0007669"/>
    <property type="project" value="InterPro"/>
</dbReference>
<dbReference type="STRING" id="545694.TREPR_0571"/>
<evidence type="ECO:0000256" key="1">
    <source>
        <dbReference type="SAM" id="MobiDB-lite"/>
    </source>
</evidence>
<dbReference type="HOGENOM" id="CLU_990253_0_0_12"/>
<evidence type="ECO:0000256" key="2">
    <source>
        <dbReference type="SAM" id="SignalP"/>
    </source>
</evidence>
<dbReference type="eggNOG" id="COG0860">
    <property type="taxonomic scope" value="Bacteria"/>
</dbReference>
<dbReference type="AlphaFoldDB" id="F5YKS1"/>
<protein>
    <submittedName>
        <fullName evidence="4">Cell wall hydrolase/autolysin</fullName>
    </submittedName>
</protein>
<reference evidence="4 5" key="2">
    <citation type="journal article" date="2011" name="ISME J.">
        <title>RNA-seq reveals cooperative metabolic interactions between two termite-gut spirochete species in co-culture.</title>
        <authorList>
            <person name="Rosenthal A.Z."/>
            <person name="Matson E.G."/>
            <person name="Eldar A."/>
            <person name="Leadbetter J.R."/>
        </authorList>
    </citation>
    <scope>NUCLEOTIDE SEQUENCE [LARGE SCALE GENOMIC DNA]</scope>
    <source>
        <strain evidence="5">ATCC BAA-887 / DSM 12427 / ZAS-2</strain>
    </source>
</reference>
<evidence type="ECO:0000313" key="5">
    <source>
        <dbReference type="Proteomes" id="UP000009223"/>
    </source>
</evidence>
<sequence length="281" mass="29885">MRKNSIFFILLIIAGVSLFFSCATSQAIPVSRSRTPVEPKKPTLLPNQPPQGNSPAESAGAGRTASSSGRATAALPERVTPSGAAPERMENPSVKWPLLGKGRLEAEKLAAFLLKVNAEADPEFVNQLSELYITEAALEGIDHDVAFSQMCLETGFLRYGGLVTPEMNNFCGLGAIGPEQPGERFPTPQLGVRAQIQHLKGYATEEPLAQDLVDPRYKYVRYGSAPTIEGLAGTWAADRSYADKIVSVLQRLYNNAAGLARKAGSAATATTAAADPAQPNS</sequence>
<dbReference type="EMBL" id="CP001843">
    <property type="protein sequence ID" value="AEF84930.1"/>
    <property type="molecule type" value="Genomic_DNA"/>
</dbReference>
<feature type="region of interest" description="Disordered" evidence="1">
    <location>
        <begin position="30"/>
        <end position="91"/>
    </location>
</feature>
<evidence type="ECO:0000259" key="3">
    <source>
        <dbReference type="Pfam" id="PF01832"/>
    </source>
</evidence>
<dbReference type="Pfam" id="PF01832">
    <property type="entry name" value="Glucosaminidase"/>
    <property type="match status" value="1"/>
</dbReference>
<gene>
    <name evidence="4" type="ordered locus">TREPR_0571</name>
</gene>
<feature type="chain" id="PRO_5003329801" evidence="2">
    <location>
        <begin position="28"/>
        <end position="281"/>
    </location>
</feature>
<dbReference type="Proteomes" id="UP000009223">
    <property type="component" value="Chromosome"/>
</dbReference>
<dbReference type="KEGG" id="tpi:TREPR_0571"/>
<feature type="signal peptide" evidence="2">
    <location>
        <begin position="1"/>
        <end position="27"/>
    </location>
</feature>
<name>F5YKS1_TREPZ</name>
<feature type="domain" description="Mannosyl-glycoprotein endo-beta-N-acetylglucosamidase-like" evidence="3">
    <location>
        <begin position="130"/>
        <end position="253"/>
    </location>
</feature>
<dbReference type="OrthoDB" id="9763643at2"/>
<keyword evidence="5" id="KW-1185">Reference proteome</keyword>
<dbReference type="Gene3D" id="1.10.530.10">
    <property type="match status" value="1"/>
</dbReference>
<dbReference type="RefSeq" id="WP_015709453.1">
    <property type="nucleotide sequence ID" value="NC_015578.1"/>
</dbReference>
<dbReference type="InterPro" id="IPR002901">
    <property type="entry name" value="MGlyc_endo_b_GlcNAc-like_dom"/>
</dbReference>
<feature type="compositionally biased region" description="Low complexity" evidence="1">
    <location>
        <begin position="58"/>
        <end position="74"/>
    </location>
</feature>
<accession>F5YKS1</accession>